<accession>A0AAD0SBY7</accession>
<dbReference type="EMBL" id="CP022760">
    <property type="protein sequence ID" value="AXV83828.1"/>
    <property type="molecule type" value="Genomic_DNA"/>
</dbReference>
<dbReference type="GO" id="GO:1904680">
    <property type="term" value="F:peptide transmembrane transporter activity"/>
    <property type="evidence" value="ECO:0007669"/>
    <property type="project" value="TreeGrafter"/>
</dbReference>
<dbReference type="Gene3D" id="3.40.190.10">
    <property type="entry name" value="Periplasmic binding protein-like II"/>
    <property type="match status" value="1"/>
</dbReference>
<comment type="similarity">
    <text evidence="1">Belongs to the bacterial solute-binding protein 5 family.</text>
</comment>
<organism evidence="5 6">
    <name type="scientific">Ralstonia solanacearum</name>
    <name type="common">Pseudomonas solanacearum</name>
    <dbReference type="NCBI Taxonomy" id="305"/>
    <lineage>
        <taxon>Bacteria</taxon>
        <taxon>Pseudomonadati</taxon>
        <taxon>Pseudomonadota</taxon>
        <taxon>Betaproteobacteria</taxon>
        <taxon>Burkholderiales</taxon>
        <taxon>Burkholderiaceae</taxon>
        <taxon>Ralstonia</taxon>
        <taxon>Ralstonia solanacearum species complex</taxon>
    </lineage>
</organism>
<dbReference type="CDD" id="cd08515">
    <property type="entry name" value="PBP2_NikA_DppA_OppA_like_10"/>
    <property type="match status" value="1"/>
</dbReference>
<feature type="signal peptide" evidence="3">
    <location>
        <begin position="1"/>
        <end position="31"/>
    </location>
</feature>
<dbReference type="Pfam" id="PF00496">
    <property type="entry name" value="SBP_bac_5"/>
    <property type="match status" value="1"/>
</dbReference>
<feature type="domain" description="Solute-binding protein family 5" evidence="4">
    <location>
        <begin position="79"/>
        <end position="437"/>
    </location>
</feature>
<keyword evidence="5" id="KW-0614">Plasmid</keyword>
<evidence type="ECO:0000256" key="3">
    <source>
        <dbReference type="SAM" id="SignalP"/>
    </source>
</evidence>
<protein>
    <submittedName>
        <fullName evidence="5">ABC transporter substrate-binding protein</fullName>
    </submittedName>
</protein>
<dbReference type="PIRSF" id="PIRSF002741">
    <property type="entry name" value="MppA"/>
    <property type="match status" value="1"/>
</dbReference>
<evidence type="ECO:0000256" key="1">
    <source>
        <dbReference type="ARBA" id="ARBA00005695"/>
    </source>
</evidence>
<dbReference type="InterPro" id="IPR039424">
    <property type="entry name" value="SBP_5"/>
</dbReference>
<dbReference type="GO" id="GO:0030288">
    <property type="term" value="C:outer membrane-bounded periplasmic space"/>
    <property type="evidence" value="ECO:0007669"/>
    <property type="project" value="UniProtKB-ARBA"/>
</dbReference>
<reference evidence="5 6" key="1">
    <citation type="submission" date="2017-08" db="EMBL/GenBank/DDBJ databases">
        <title>Genome sequences of Ralstonia solanacearum Species Complex (RSSC) isolated from Potato bacterial wilts in Korea.</title>
        <authorList>
            <person name="Cho H."/>
            <person name="Song E.-S."/>
            <person name="Lee Y.K."/>
            <person name="Lee S."/>
            <person name="Lee S.-W."/>
            <person name="Jo A."/>
            <person name="Kim J.-G."/>
            <person name="Hwang I."/>
        </authorList>
    </citation>
    <scope>NUCLEOTIDE SEQUENCE [LARGE SCALE GENOMIC DNA]</scope>
    <source>
        <strain evidence="5 6">T98</strain>
        <plasmid evidence="5 6">unnamed</plasmid>
    </source>
</reference>
<feature type="chain" id="PRO_5042271072" evidence="3">
    <location>
        <begin position="32"/>
        <end position="514"/>
    </location>
</feature>
<geneLocation type="plasmid" evidence="5 6">
    <name>unnamed</name>
</geneLocation>
<evidence type="ECO:0000256" key="2">
    <source>
        <dbReference type="ARBA" id="ARBA00022729"/>
    </source>
</evidence>
<evidence type="ECO:0000259" key="4">
    <source>
        <dbReference type="Pfam" id="PF00496"/>
    </source>
</evidence>
<dbReference type="Gene3D" id="3.10.105.10">
    <property type="entry name" value="Dipeptide-binding Protein, Domain 3"/>
    <property type="match status" value="1"/>
</dbReference>
<dbReference type="GO" id="GO:0043190">
    <property type="term" value="C:ATP-binding cassette (ABC) transporter complex"/>
    <property type="evidence" value="ECO:0007669"/>
    <property type="project" value="InterPro"/>
</dbReference>
<dbReference type="PANTHER" id="PTHR30290:SF38">
    <property type="entry name" value="D,D-DIPEPTIDE-BINDING PERIPLASMIC PROTEIN DDPA-RELATED"/>
    <property type="match status" value="1"/>
</dbReference>
<dbReference type="Proteomes" id="UP000261758">
    <property type="component" value="Plasmid unnamed"/>
</dbReference>
<gene>
    <name evidence="5" type="ORF">CJO77_19880</name>
</gene>
<dbReference type="SUPFAM" id="SSF53850">
    <property type="entry name" value="Periplasmic binding protein-like II"/>
    <property type="match status" value="1"/>
</dbReference>
<sequence>MNAHVIPVRSFLMAATVCAVSSAFVASPAHASKANDTLVYASDSEVENISPYHNNLREGVVLARMVFDTLLYRDPKSGEYKPQLATAWKWESPTALVLDLRQGVSFQNGDRFSADDVVFTFNYVVSPESKVVTRQNVDWIKSAEKLGDDKVRLHLKAPFPAALEYLSGPTPIFPAAYFKKVGLEGFSKAPVGTGPYKVTAVTPGQGVTMVKNPGYFKDSPQGQPKIGTLKFVIIPDPETRVAQLMTGAVDWIWRVPSDQADALRSMPNLTVQSSETMRVGFLMMDARGAADPKSPFKDVRVRQAVNYAINREAMAKNLVRGGSQAVPVVCYRTQVGCEAKGVTVYPYDPAKARALLAQAGYPNGFETDIYAYRERDFAEAVIGDLQKVGIKARLRYMKYAALQGDYRGGKAPLTFQTWGSNSVNDASASLGVWFKGGADDIAKDATVKTYLETADSASDAAVRKANYAKALDLIARQAYAAPLFTYSTSYAYTSQLSFQAYPDEVPRFYSANWK</sequence>
<evidence type="ECO:0000313" key="6">
    <source>
        <dbReference type="Proteomes" id="UP000261758"/>
    </source>
</evidence>
<dbReference type="InterPro" id="IPR000914">
    <property type="entry name" value="SBP_5_dom"/>
</dbReference>
<proteinExistence type="inferred from homology"/>
<name>A0AAD0SBY7_RALSL</name>
<dbReference type="GO" id="GO:0015833">
    <property type="term" value="P:peptide transport"/>
    <property type="evidence" value="ECO:0007669"/>
    <property type="project" value="TreeGrafter"/>
</dbReference>
<keyword evidence="2 3" id="KW-0732">Signal</keyword>
<dbReference type="PANTHER" id="PTHR30290">
    <property type="entry name" value="PERIPLASMIC BINDING COMPONENT OF ABC TRANSPORTER"/>
    <property type="match status" value="1"/>
</dbReference>
<dbReference type="AlphaFoldDB" id="A0AAD0SBY7"/>
<evidence type="ECO:0000313" key="5">
    <source>
        <dbReference type="EMBL" id="AXV83828.1"/>
    </source>
</evidence>
<dbReference type="InterPro" id="IPR030678">
    <property type="entry name" value="Peptide/Ni-bd"/>
</dbReference>